<comment type="caution">
    <text evidence="15">The sequence shown here is derived from an EMBL/GenBank/DDBJ whole genome shotgun (WGS) entry which is preliminary data.</text>
</comment>
<evidence type="ECO:0000256" key="9">
    <source>
        <dbReference type="ARBA" id="ARBA00047761"/>
    </source>
</evidence>
<evidence type="ECO:0000256" key="6">
    <source>
        <dbReference type="ARBA" id="ARBA00022833"/>
    </source>
</evidence>
<evidence type="ECO:0000256" key="8">
    <source>
        <dbReference type="ARBA" id="ARBA00023242"/>
    </source>
</evidence>
<evidence type="ECO:0000313" key="16">
    <source>
        <dbReference type="Proteomes" id="UP001162164"/>
    </source>
</evidence>
<dbReference type="InterPro" id="IPR038534">
    <property type="entry name" value="Rtr1/RPAP2_sf"/>
</dbReference>
<dbReference type="PANTHER" id="PTHR14732">
    <property type="entry name" value="RNA POLYMERASE II SUBUNIT B1 CTD PHOSPHATASE RPAP2-RELATED"/>
    <property type="match status" value="1"/>
</dbReference>
<dbReference type="Gene3D" id="1.25.40.820">
    <property type="match status" value="1"/>
</dbReference>
<evidence type="ECO:0000256" key="2">
    <source>
        <dbReference type="ARBA" id="ARBA00005676"/>
    </source>
</evidence>
<protein>
    <recommendedName>
        <fullName evidence="12">RNA polymerase II subunit B1 CTD phosphatase RPAP2 homolog</fullName>
        <ecNumber evidence="12">3.1.3.16</ecNumber>
    </recommendedName>
</protein>
<evidence type="ECO:0000256" key="10">
    <source>
        <dbReference type="ARBA" id="ARBA00048336"/>
    </source>
</evidence>
<evidence type="ECO:0000256" key="4">
    <source>
        <dbReference type="ARBA" id="ARBA00022771"/>
    </source>
</evidence>
<evidence type="ECO:0000256" key="13">
    <source>
        <dbReference type="SAM" id="MobiDB-lite"/>
    </source>
</evidence>
<evidence type="ECO:0000256" key="7">
    <source>
        <dbReference type="ARBA" id="ARBA00022912"/>
    </source>
</evidence>
<comment type="function">
    <text evidence="12">Putative RNA polymerase II subunit B1 C-terminal domain (CTD) phosphatase involved in RNA polymerase II transcription regulation.</text>
</comment>
<keyword evidence="7 12" id="KW-0904">Protein phosphatase</keyword>
<proteinExistence type="inferred from homology"/>
<keyword evidence="8 12" id="KW-0539">Nucleus</keyword>
<keyword evidence="5 12" id="KW-0378">Hydrolase</keyword>
<keyword evidence="3 12" id="KW-0479">Metal-binding</keyword>
<sequence length="568" mass="65778">MQDFLEDYINISKNAKEESIKISKEVQISAQRKKECDARAMKIVEFSIEGKLRPEIFIRSIPFINQSHYQDIVEERAITKLCGYAICGKRIPDMPKKQYFISTKNNKVYDITDRKNYCSNFCYKASLHIKKQIDNGPLWLRKLEDIPMYHLLESKNGGLPGEFIDQGVVKHTADPAFTSIVSFTEASLDVIVNTEEPGKTLNKGNKGQRRSSKSVKFTMKTIDEGSEQVLEEIAKEIKSENRFDRKKDDSDIILSPDLPPKPILDKLEVKTPIQNDVEKSSIKGPQKKAEKKRKKTKQVDIESLIRKSVKEWLSLETYIFIYGEHKVKEILNEKKLSDCFEQLNIGELQREQQIKYMSICKRLQLQEMADEKFDNAHIGNSRLKPLPDYKQLKEVSKDLTVKVKSFYNGMVYEKEDTNFPTKIVETSEKDEEEPPAVMPFVDINSQNAIRRKVFLTSVNKSMQQLLQALRITNFSSVLSDFQALVKTFNLQANNIVFKPFIWNYIAVILLHVLAIRDESIHKILEEKHSKTYIELQFNSIPNKSNFIKDIMTTIEDINLFLESYISSK</sequence>
<evidence type="ECO:0000256" key="3">
    <source>
        <dbReference type="ARBA" id="ARBA00022723"/>
    </source>
</evidence>
<reference evidence="15" key="1">
    <citation type="journal article" date="2023" name="Insect Mol. Biol.">
        <title>Genome sequencing provides insights into the evolution of gene families encoding plant cell wall-degrading enzymes in longhorned beetles.</title>
        <authorList>
            <person name="Shin N.R."/>
            <person name="Okamura Y."/>
            <person name="Kirsch R."/>
            <person name="Pauchet Y."/>
        </authorList>
    </citation>
    <scope>NUCLEOTIDE SEQUENCE</scope>
    <source>
        <strain evidence="15">MMC_N1</strain>
    </source>
</reference>
<dbReference type="Proteomes" id="UP001162164">
    <property type="component" value="Unassembled WGS sequence"/>
</dbReference>
<feature type="region of interest" description="Disordered" evidence="13">
    <location>
        <begin position="275"/>
        <end position="294"/>
    </location>
</feature>
<dbReference type="InterPro" id="IPR007308">
    <property type="entry name" value="Rtr1/RPAP2_dom"/>
</dbReference>
<accession>A0ABQ9J6I3</accession>
<evidence type="ECO:0000256" key="1">
    <source>
        <dbReference type="ARBA" id="ARBA00004123"/>
    </source>
</evidence>
<evidence type="ECO:0000256" key="11">
    <source>
        <dbReference type="PROSITE-ProRule" id="PRU00812"/>
    </source>
</evidence>
<gene>
    <name evidence="15" type="ORF">NQ317_001563</name>
</gene>
<name>A0ABQ9J6I3_9CUCU</name>
<dbReference type="PROSITE" id="PS51479">
    <property type="entry name" value="ZF_RTR1"/>
    <property type="match status" value="1"/>
</dbReference>
<comment type="similarity">
    <text evidence="2 11 12">Belongs to the RPAP2 family.</text>
</comment>
<evidence type="ECO:0000259" key="14">
    <source>
        <dbReference type="PROSITE" id="PS51479"/>
    </source>
</evidence>
<keyword evidence="4 12" id="KW-0863">Zinc-finger</keyword>
<evidence type="ECO:0000256" key="12">
    <source>
        <dbReference type="RuleBase" id="RU367080"/>
    </source>
</evidence>
<dbReference type="PANTHER" id="PTHR14732:SF0">
    <property type="entry name" value="RNA POLYMERASE II SUBUNIT B1 CTD PHOSPHATASE RPAP2-RELATED"/>
    <property type="match status" value="1"/>
</dbReference>
<dbReference type="EC" id="3.1.3.16" evidence="12"/>
<comment type="catalytic activity">
    <reaction evidence="10 12">
        <text>O-phospho-L-threonyl-[protein] + H2O = L-threonyl-[protein] + phosphate</text>
        <dbReference type="Rhea" id="RHEA:47004"/>
        <dbReference type="Rhea" id="RHEA-COMP:11060"/>
        <dbReference type="Rhea" id="RHEA-COMP:11605"/>
        <dbReference type="ChEBI" id="CHEBI:15377"/>
        <dbReference type="ChEBI" id="CHEBI:30013"/>
        <dbReference type="ChEBI" id="CHEBI:43474"/>
        <dbReference type="ChEBI" id="CHEBI:61977"/>
        <dbReference type="EC" id="3.1.3.16"/>
    </reaction>
</comment>
<dbReference type="EMBL" id="JAPWTJ010001232">
    <property type="protein sequence ID" value="KAJ8973132.1"/>
    <property type="molecule type" value="Genomic_DNA"/>
</dbReference>
<keyword evidence="6 12" id="KW-0862">Zinc</keyword>
<feature type="compositionally biased region" description="Basic residues" evidence="13">
    <location>
        <begin position="285"/>
        <end position="294"/>
    </location>
</feature>
<comment type="catalytic activity">
    <reaction evidence="9 12">
        <text>O-phospho-L-seryl-[protein] + H2O = L-seryl-[protein] + phosphate</text>
        <dbReference type="Rhea" id="RHEA:20629"/>
        <dbReference type="Rhea" id="RHEA-COMP:9863"/>
        <dbReference type="Rhea" id="RHEA-COMP:11604"/>
        <dbReference type="ChEBI" id="CHEBI:15377"/>
        <dbReference type="ChEBI" id="CHEBI:29999"/>
        <dbReference type="ChEBI" id="CHEBI:43474"/>
        <dbReference type="ChEBI" id="CHEBI:83421"/>
        <dbReference type="EC" id="3.1.3.16"/>
    </reaction>
</comment>
<feature type="domain" description="RTR1-type" evidence="14">
    <location>
        <begin position="59"/>
        <end position="142"/>
    </location>
</feature>
<comment type="subcellular location">
    <subcellularLocation>
        <location evidence="1 12">Nucleus</location>
    </subcellularLocation>
</comment>
<organism evidence="15 16">
    <name type="scientific">Molorchus minor</name>
    <dbReference type="NCBI Taxonomy" id="1323400"/>
    <lineage>
        <taxon>Eukaryota</taxon>
        <taxon>Metazoa</taxon>
        <taxon>Ecdysozoa</taxon>
        <taxon>Arthropoda</taxon>
        <taxon>Hexapoda</taxon>
        <taxon>Insecta</taxon>
        <taxon>Pterygota</taxon>
        <taxon>Neoptera</taxon>
        <taxon>Endopterygota</taxon>
        <taxon>Coleoptera</taxon>
        <taxon>Polyphaga</taxon>
        <taxon>Cucujiformia</taxon>
        <taxon>Chrysomeloidea</taxon>
        <taxon>Cerambycidae</taxon>
        <taxon>Lamiinae</taxon>
        <taxon>Monochamini</taxon>
        <taxon>Molorchus</taxon>
    </lineage>
</organism>
<keyword evidence="16" id="KW-1185">Reference proteome</keyword>
<dbReference type="Pfam" id="PF04181">
    <property type="entry name" value="RPAP2_Rtr1"/>
    <property type="match status" value="1"/>
</dbReference>
<evidence type="ECO:0000313" key="15">
    <source>
        <dbReference type="EMBL" id="KAJ8973132.1"/>
    </source>
</evidence>
<dbReference type="InterPro" id="IPR039693">
    <property type="entry name" value="Rtr1/RPAP2"/>
</dbReference>
<evidence type="ECO:0000256" key="5">
    <source>
        <dbReference type="ARBA" id="ARBA00022801"/>
    </source>
</evidence>